<dbReference type="InterPro" id="IPR012910">
    <property type="entry name" value="Plug_dom"/>
</dbReference>
<dbReference type="PROSITE" id="PS52016">
    <property type="entry name" value="TONB_DEPENDENT_REC_3"/>
    <property type="match status" value="1"/>
</dbReference>
<comment type="subcellular location">
    <subcellularLocation>
        <location evidence="1 7">Cell outer membrane</location>
        <topology evidence="1 7">Multi-pass membrane protein</topology>
    </subcellularLocation>
</comment>
<keyword evidence="4 7" id="KW-0812">Transmembrane</keyword>
<dbReference type="InterPro" id="IPR023997">
    <property type="entry name" value="TonB-dep_OMP_SusC/RagA_CS"/>
</dbReference>
<dbReference type="AlphaFoldDB" id="A0A3B7N099"/>
<dbReference type="OrthoDB" id="9768177at2"/>
<dbReference type="Pfam" id="PF13715">
    <property type="entry name" value="CarbopepD_reg_2"/>
    <property type="match status" value="1"/>
</dbReference>
<name>A0A3B7N099_9BACT</name>
<keyword evidence="9" id="KW-0675">Receptor</keyword>
<dbReference type="Gene3D" id="2.40.170.20">
    <property type="entry name" value="TonB-dependent receptor, beta-barrel domain"/>
    <property type="match status" value="1"/>
</dbReference>
<dbReference type="KEGG" id="pseg:D3H65_24105"/>
<organism evidence="9 10">
    <name type="scientific">Paraflavitalea soli</name>
    <dbReference type="NCBI Taxonomy" id="2315862"/>
    <lineage>
        <taxon>Bacteria</taxon>
        <taxon>Pseudomonadati</taxon>
        <taxon>Bacteroidota</taxon>
        <taxon>Chitinophagia</taxon>
        <taxon>Chitinophagales</taxon>
        <taxon>Chitinophagaceae</taxon>
        <taxon>Paraflavitalea</taxon>
    </lineage>
</organism>
<protein>
    <submittedName>
        <fullName evidence="9">TonB-dependent receptor</fullName>
    </submittedName>
</protein>
<evidence type="ECO:0000256" key="4">
    <source>
        <dbReference type="ARBA" id="ARBA00022692"/>
    </source>
</evidence>
<keyword evidence="6 7" id="KW-0998">Cell outer membrane</keyword>
<keyword evidence="5 7" id="KW-0472">Membrane</keyword>
<dbReference type="InterPro" id="IPR039426">
    <property type="entry name" value="TonB-dep_rcpt-like"/>
</dbReference>
<gene>
    <name evidence="9" type="ORF">D3H65_24105</name>
</gene>
<evidence type="ECO:0000259" key="8">
    <source>
        <dbReference type="Pfam" id="PF07715"/>
    </source>
</evidence>
<evidence type="ECO:0000256" key="5">
    <source>
        <dbReference type="ARBA" id="ARBA00023136"/>
    </source>
</evidence>
<evidence type="ECO:0000256" key="3">
    <source>
        <dbReference type="ARBA" id="ARBA00022452"/>
    </source>
</evidence>
<dbReference type="InterPro" id="IPR037066">
    <property type="entry name" value="Plug_dom_sf"/>
</dbReference>
<dbReference type="NCBIfam" id="TIGR04056">
    <property type="entry name" value="OMP_RagA_SusC"/>
    <property type="match status" value="1"/>
</dbReference>
<evidence type="ECO:0000256" key="7">
    <source>
        <dbReference type="PROSITE-ProRule" id="PRU01360"/>
    </source>
</evidence>
<comment type="similarity">
    <text evidence="7">Belongs to the TonB-dependent receptor family.</text>
</comment>
<evidence type="ECO:0000313" key="9">
    <source>
        <dbReference type="EMBL" id="AXY78760.1"/>
    </source>
</evidence>
<dbReference type="NCBIfam" id="TIGR04057">
    <property type="entry name" value="SusC_RagA_signa"/>
    <property type="match status" value="1"/>
</dbReference>
<dbReference type="SUPFAM" id="SSF49464">
    <property type="entry name" value="Carboxypeptidase regulatory domain-like"/>
    <property type="match status" value="1"/>
</dbReference>
<dbReference type="EMBL" id="CP032157">
    <property type="protein sequence ID" value="AXY78760.1"/>
    <property type="molecule type" value="Genomic_DNA"/>
</dbReference>
<evidence type="ECO:0000256" key="1">
    <source>
        <dbReference type="ARBA" id="ARBA00004571"/>
    </source>
</evidence>
<dbReference type="Pfam" id="PF07715">
    <property type="entry name" value="Plug"/>
    <property type="match status" value="1"/>
</dbReference>
<dbReference type="Gene3D" id="2.60.40.1120">
    <property type="entry name" value="Carboxypeptidase-like, regulatory domain"/>
    <property type="match status" value="1"/>
</dbReference>
<dbReference type="Proteomes" id="UP000263900">
    <property type="component" value="Chromosome"/>
</dbReference>
<keyword evidence="10" id="KW-1185">Reference proteome</keyword>
<dbReference type="InterPro" id="IPR023996">
    <property type="entry name" value="TonB-dep_OMP_SusC/RagA"/>
</dbReference>
<keyword evidence="2 7" id="KW-0813">Transport</keyword>
<reference evidence="9 10" key="1">
    <citation type="submission" date="2018-09" db="EMBL/GenBank/DDBJ databases">
        <title>Genome sequencing of strain 6GH32-13.</title>
        <authorList>
            <person name="Weon H.-Y."/>
            <person name="Heo J."/>
            <person name="Kwon S.-W."/>
        </authorList>
    </citation>
    <scope>NUCLEOTIDE SEQUENCE [LARGE SCALE GENOMIC DNA]</scope>
    <source>
        <strain evidence="9 10">5GH32-13</strain>
    </source>
</reference>
<proteinExistence type="inferred from homology"/>
<dbReference type="GO" id="GO:0009279">
    <property type="term" value="C:cell outer membrane"/>
    <property type="evidence" value="ECO:0007669"/>
    <property type="project" value="UniProtKB-SubCell"/>
</dbReference>
<feature type="domain" description="TonB-dependent receptor plug" evidence="8">
    <location>
        <begin position="98"/>
        <end position="203"/>
    </location>
</feature>
<sequence>MNTVLLQAQITGRVTDSTGAPITGVSVRVKGSNAGTSTDANGAFSITVPDNATLVFSSVGYTTKEVAVAGQTTINVTLEATNTPLDQVIVVGYGTQRKIDVTGSVANIKGEEISKQASVNPISALQGKVAGVQITNSGAPGASPEIRIRGVGTVFGSTSPLYVVDGVWFDNIAFLNPADIESLSILKDASSESIYGIRAANGVVLITTKKGKAGKPVINYNGYVGYQKVTNQIEMANANQYATMINEKEGTQVLDPSKFGEGTDWYHQVLRNAIITNHQVSISGGADKSNYAVSFGYLNQDGIVETNNYQRYTIRLQQEFQVAAPLKMGYTLTGAYSKSDDIDGAIFRQLYTAYPVLPVYYADGSYGDPGDFPLGDGAKYNPQVTIDYFDQDTRQYRATGNVFAELKIAKYFTFRSSIGGEYTDQNIRNYRPVYNVGPSLRNDISLLTLTDEHTRNWILENTLTYDRKFGDHTIKVLGGQGAQSYQFTKRIGSAQNVPNGRNFEYLTLGTNRFVQDADYPNYPLKSTIASYFARLNYSFQNKYLLTASFRADGSSKFSGSDKWGYFPAVGIGWVISKESFMESQDLFDNLKLRASWGQVGNASVPANLSVQSVTQTPQLIANFGGQTYTGASIDKIVPPTTFWEKSVGTDIAIEAALLKNKLNVEVGWYNRKTEDAIFAIDILGSLGVSGSNIVGNQATYQNRGWEFLVSWKDNVANDWTYSVSANLGINDNKVLSTITGSNPIYGGGAGLANGSLATRTVLGQPIGHFYGYKIAGVFQTDAEAAPWGAKAGDFKFEDISGPEGKPDGVIDGKYDRAVLGNPNPRYSYGINTTVTYKDFDLALDFQGVADVEVYNANVGWRYGNENFSKDFYDNRWHGQGTSNSYPSAKIGSTYNAKPSSFFVENGSYFRVRNIQLGYTLPTDLINRWHLSRLRVFVNAQNPFTFFNYKGFSPEIIGGGPTGSGIDANVYPLSAIYNFGVNLSL</sequence>
<evidence type="ECO:0000256" key="6">
    <source>
        <dbReference type="ARBA" id="ARBA00023237"/>
    </source>
</evidence>
<dbReference type="InterPro" id="IPR036942">
    <property type="entry name" value="Beta-barrel_TonB_sf"/>
</dbReference>
<accession>A0A3B7N099</accession>
<dbReference type="InterPro" id="IPR008969">
    <property type="entry name" value="CarboxyPept-like_regulatory"/>
</dbReference>
<dbReference type="Gene3D" id="2.170.130.10">
    <property type="entry name" value="TonB-dependent receptor, plug domain"/>
    <property type="match status" value="1"/>
</dbReference>
<evidence type="ECO:0000313" key="10">
    <source>
        <dbReference type="Proteomes" id="UP000263900"/>
    </source>
</evidence>
<keyword evidence="3 7" id="KW-1134">Transmembrane beta strand</keyword>
<evidence type="ECO:0000256" key="2">
    <source>
        <dbReference type="ARBA" id="ARBA00022448"/>
    </source>
</evidence>
<dbReference type="SUPFAM" id="SSF56935">
    <property type="entry name" value="Porins"/>
    <property type="match status" value="1"/>
</dbReference>